<reference evidence="2 3" key="1">
    <citation type="submission" date="2020-08" db="EMBL/GenBank/DDBJ databases">
        <authorList>
            <person name="Mo P."/>
        </authorList>
    </citation>
    <scope>NUCLEOTIDE SEQUENCE [LARGE SCALE GENOMIC DNA]</scope>
    <source>
        <strain evidence="2 3">CGMCC 4.1532</strain>
    </source>
</reference>
<evidence type="ECO:0000313" key="2">
    <source>
        <dbReference type="EMBL" id="QNG53638.1"/>
    </source>
</evidence>
<dbReference type="Proteomes" id="UP000515728">
    <property type="component" value="Chromosome"/>
</dbReference>
<dbReference type="AlphaFoldDB" id="A0A7G7MLH7"/>
<sequence length="61" mass="6457">MIEFRTSSFCTLGNCVEVGELPAGGVVMRDSKNPAGGQLMFSRTEWAEFVAAAKSADSDPS</sequence>
<dbReference type="InterPro" id="IPR007278">
    <property type="entry name" value="DUF397"/>
</dbReference>
<evidence type="ECO:0000259" key="1">
    <source>
        <dbReference type="Pfam" id="PF04149"/>
    </source>
</evidence>
<dbReference type="Pfam" id="PF04149">
    <property type="entry name" value="DUF397"/>
    <property type="match status" value="1"/>
</dbReference>
<protein>
    <submittedName>
        <fullName evidence="2">DUF397 domain-containing protein</fullName>
    </submittedName>
</protein>
<dbReference type="RefSeq" id="WP_185720465.1">
    <property type="nucleotide sequence ID" value="NZ_BAAAWI010000001.1"/>
</dbReference>
<feature type="domain" description="DUF397" evidence="1">
    <location>
        <begin position="4"/>
        <end position="54"/>
    </location>
</feature>
<name>A0A7G7MLH7_9PSEU</name>
<proteinExistence type="predicted"/>
<gene>
    <name evidence="2" type="ORF">H6H00_06710</name>
</gene>
<accession>A0A7G7MLH7</accession>
<evidence type="ECO:0000313" key="3">
    <source>
        <dbReference type="Proteomes" id="UP000515728"/>
    </source>
</evidence>
<keyword evidence="3" id="KW-1185">Reference proteome</keyword>
<dbReference type="KEGG" id="ppel:H6H00_06710"/>
<dbReference type="EMBL" id="CP060131">
    <property type="protein sequence ID" value="QNG53638.1"/>
    <property type="molecule type" value="Genomic_DNA"/>
</dbReference>
<organism evidence="2 3">
    <name type="scientific">Pseudonocardia petroleophila</name>
    <dbReference type="NCBI Taxonomy" id="37331"/>
    <lineage>
        <taxon>Bacteria</taxon>
        <taxon>Bacillati</taxon>
        <taxon>Actinomycetota</taxon>
        <taxon>Actinomycetes</taxon>
        <taxon>Pseudonocardiales</taxon>
        <taxon>Pseudonocardiaceae</taxon>
        <taxon>Pseudonocardia</taxon>
    </lineage>
</organism>